<reference evidence="2" key="2">
    <citation type="submission" date="2021-04" db="EMBL/GenBank/DDBJ databases">
        <authorList>
            <person name="Podell S."/>
        </authorList>
    </citation>
    <scope>NUCLEOTIDE SEQUENCE</scope>
    <source>
        <strain evidence="2">Hildebrandi</strain>
    </source>
</reference>
<accession>A0A9K3KI27</accession>
<evidence type="ECO:0000256" key="1">
    <source>
        <dbReference type="SAM" id="MobiDB-lite"/>
    </source>
</evidence>
<reference evidence="2" key="1">
    <citation type="journal article" date="2021" name="Sci. Rep.">
        <title>Diploid genomic architecture of Nitzschia inconspicua, an elite biomass production diatom.</title>
        <authorList>
            <person name="Oliver A."/>
            <person name="Podell S."/>
            <person name="Pinowska A."/>
            <person name="Traller J.C."/>
            <person name="Smith S.R."/>
            <person name="McClure R."/>
            <person name="Beliaev A."/>
            <person name="Bohutskyi P."/>
            <person name="Hill E.A."/>
            <person name="Rabines A."/>
            <person name="Zheng H."/>
            <person name="Allen L.Z."/>
            <person name="Kuo A."/>
            <person name="Grigoriev I.V."/>
            <person name="Allen A.E."/>
            <person name="Hazlebeck D."/>
            <person name="Allen E.E."/>
        </authorList>
    </citation>
    <scope>NUCLEOTIDE SEQUENCE</scope>
    <source>
        <strain evidence="2">Hildebrandi</strain>
    </source>
</reference>
<sequence length="132" mass="14567">MKFVHGWTAVNSTQQQQQQQQQPKRFFYSAAMSGMAMDLSGHRLLVTTMDTETNQVLVVSLPLSRNDDDDDTTTSSLSSSSMNMPQSQPGAIATDSHGNMFLATVQNQGNDCQVGNSTCDSWRTCHRFEVGQ</sequence>
<gene>
    <name evidence="2" type="ORF">IV203_021550</name>
</gene>
<feature type="region of interest" description="Disordered" evidence="1">
    <location>
        <begin position="1"/>
        <end position="22"/>
    </location>
</feature>
<protein>
    <submittedName>
        <fullName evidence="2">Uncharacterized protein</fullName>
    </submittedName>
</protein>
<dbReference type="Proteomes" id="UP000693970">
    <property type="component" value="Unassembled WGS sequence"/>
</dbReference>
<keyword evidence="3" id="KW-1185">Reference proteome</keyword>
<dbReference type="AlphaFoldDB" id="A0A9K3KI27"/>
<evidence type="ECO:0000313" key="2">
    <source>
        <dbReference type="EMBL" id="KAG7343605.1"/>
    </source>
</evidence>
<dbReference type="OrthoDB" id="186217at2759"/>
<name>A0A9K3KI27_9STRA</name>
<evidence type="ECO:0000313" key="3">
    <source>
        <dbReference type="Proteomes" id="UP000693970"/>
    </source>
</evidence>
<feature type="region of interest" description="Disordered" evidence="1">
    <location>
        <begin position="61"/>
        <end position="94"/>
    </location>
</feature>
<organism evidence="2 3">
    <name type="scientific">Nitzschia inconspicua</name>
    <dbReference type="NCBI Taxonomy" id="303405"/>
    <lineage>
        <taxon>Eukaryota</taxon>
        <taxon>Sar</taxon>
        <taxon>Stramenopiles</taxon>
        <taxon>Ochrophyta</taxon>
        <taxon>Bacillariophyta</taxon>
        <taxon>Bacillariophyceae</taxon>
        <taxon>Bacillariophycidae</taxon>
        <taxon>Bacillariales</taxon>
        <taxon>Bacillariaceae</taxon>
        <taxon>Nitzschia</taxon>
    </lineage>
</organism>
<dbReference type="EMBL" id="JAGRRH010000024">
    <property type="protein sequence ID" value="KAG7343605.1"/>
    <property type="molecule type" value="Genomic_DNA"/>
</dbReference>
<comment type="caution">
    <text evidence="2">The sequence shown here is derived from an EMBL/GenBank/DDBJ whole genome shotgun (WGS) entry which is preliminary data.</text>
</comment>
<proteinExistence type="predicted"/>